<keyword evidence="3" id="KW-1185">Reference proteome</keyword>
<protein>
    <recommendedName>
        <fullName evidence="1">MADF domain-containing protein</fullName>
    </recommendedName>
</protein>
<reference evidence="2 3" key="2">
    <citation type="journal article" date="2007" name="PLoS Biol.">
        <title>Principles of genome evolution in the Drosophila melanogaster species group.</title>
        <authorList>
            <person name="Ranz J.M."/>
            <person name="Maurin D."/>
            <person name="Chan Y.S."/>
            <person name="von Grotthuss M."/>
            <person name="Hillier L.W."/>
            <person name="Roote J."/>
            <person name="Ashburner M."/>
            <person name="Bergman C.M."/>
        </authorList>
    </citation>
    <scope>NUCLEOTIDE SEQUENCE [LARGE SCALE GENOMIC DNA]</scope>
    <source>
        <strain evidence="3">Tai18E2 / Tucson 14021-0261.01</strain>
    </source>
</reference>
<dbReference type="Proteomes" id="UP000002282">
    <property type="component" value="Chromosome 3L"/>
</dbReference>
<dbReference type="KEGG" id="dya:Dyak_GE21851"/>
<reference evidence="2 3" key="1">
    <citation type="journal article" date="2007" name="Nature">
        <title>Evolution of genes and genomes on the Drosophila phylogeny.</title>
        <authorList>
            <consortium name="Drosophila 12 Genomes Consortium"/>
            <person name="Clark A.G."/>
            <person name="Eisen M.B."/>
            <person name="Smith D.R."/>
            <person name="Bergman C.M."/>
            <person name="Oliver B."/>
            <person name="Markow T.A."/>
            <person name="Kaufman T.C."/>
            <person name="Kellis M."/>
            <person name="Gelbart W."/>
            <person name="Iyer V.N."/>
            <person name="Pollard D.A."/>
            <person name="Sackton T.B."/>
            <person name="Larracuente A.M."/>
            <person name="Singh N.D."/>
            <person name="Abad J.P."/>
            <person name="Abt D.N."/>
            <person name="Adryan B."/>
            <person name="Aguade M."/>
            <person name="Akashi H."/>
            <person name="Anderson W.W."/>
            <person name="Aquadro C.F."/>
            <person name="Ardell D.H."/>
            <person name="Arguello R."/>
            <person name="Artieri C.G."/>
            <person name="Barbash D.A."/>
            <person name="Barker D."/>
            <person name="Barsanti P."/>
            <person name="Batterham P."/>
            <person name="Batzoglou S."/>
            <person name="Begun D."/>
            <person name="Bhutkar A."/>
            <person name="Blanco E."/>
            <person name="Bosak S.A."/>
            <person name="Bradley R.K."/>
            <person name="Brand A.D."/>
            <person name="Brent M.R."/>
            <person name="Brooks A.N."/>
            <person name="Brown R.H."/>
            <person name="Butlin R.K."/>
            <person name="Caggese C."/>
            <person name="Calvi B.R."/>
            <person name="Bernardo de Carvalho A."/>
            <person name="Caspi A."/>
            <person name="Castrezana S."/>
            <person name="Celniker S.E."/>
            <person name="Chang J.L."/>
            <person name="Chapple C."/>
            <person name="Chatterji S."/>
            <person name="Chinwalla A."/>
            <person name="Civetta A."/>
            <person name="Clifton S.W."/>
            <person name="Comeron J.M."/>
            <person name="Costello J.C."/>
            <person name="Coyne J.A."/>
            <person name="Daub J."/>
            <person name="David R.G."/>
            <person name="Delcher A.L."/>
            <person name="Delehaunty K."/>
            <person name="Do C.B."/>
            <person name="Ebling H."/>
            <person name="Edwards K."/>
            <person name="Eickbush T."/>
            <person name="Evans J.D."/>
            <person name="Filipski A."/>
            <person name="Findeiss S."/>
            <person name="Freyhult E."/>
            <person name="Fulton L."/>
            <person name="Fulton R."/>
            <person name="Garcia A.C."/>
            <person name="Gardiner A."/>
            <person name="Garfield D.A."/>
            <person name="Garvin B.E."/>
            <person name="Gibson G."/>
            <person name="Gilbert D."/>
            <person name="Gnerre S."/>
            <person name="Godfrey J."/>
            <person name="Good R."/>
            <person name="Gotea V."/>
            <person name="Gravely B."/>
            <person name="Greenberg A.J."/>
            <person name="Griffiths-Jones S."/>
            <person name="Gross S."/>
            <person name="Guigo R."/>
            <person name="Gustafson E.A."/>
            <person name="Haerty W."/>
            <person name="Hahn M.W."/>
            <person name="Halligan D.L."/>
            <person name="Halpern A.L."/>
            <person name="Halter G.M."/>
            <person name="Han M.V."/>
            <person name="Heger A."/>
            <person name="Hillier L."/>
            <person name="Hinrichs A.S."/>
            <person name="Holmes I."/>
            <person name="Hoskins R.A."/>
            <person name="Hubisz M.J."/>
            <person name="Hultmark D."/>
            <person name="Huntley M.A."/>
            <person name="Jaffe D.B."/>
            <person name="Jagadeeshan S."/>
            <person name="Jeck W.R."/>
            <person name="Johnson J."/>
            <person name="Jones C.D."/>
            <person name="Jordan W.C."/>
            <person name="Karpen G.H."/>
            <person name="Kataoka E."/>
            <person name="Keightley P.D."/>
            <person name="Kheradpour P."/>
            <person name="Kirkness E.F."/>
            <person name="Koerich L.B."/>
            <person name="Kristiansen K."/>
            <person name="Kudrna D."/>
            <person name="Kulathinal R.J."/>
            <person name="Kumar S."/>
            <person name="Kwok R."/>
            <person name="Lander E."/>
            <person name="Langley C.H."/>
            <person name="Lapoint R."/>
            <person name="Lazzaro B.P."/>
            <person name="Lee S.J."/>
            <person name="Levesque L."/>
            <person name="Li R."/>
            <person name="Lin C.F."/>
            <person name="Lin M.F."/>
            <person name="Lindblad-Toh K."/>
            <person name="Llopart A."/>
            <person name="Long M."/>
            <person name="Low L."/>
            <person name="Lozovsky E."/>
            <person name="Lu J."/>
            <person name="Luo M."/>
            <person name="Machado C.A."/>
            <person name="Makalowski W."/>
            <person name="Marzo M."/>
            <person name="Matsuda M."/>
            <person name="Matzkin L."/>
            <person name="McAllister B."/>
            <person name="McBride C.S."/>
            <person name="McKernan B."/>
            <person name="McKernan K."/>
            <person name="Mendez-Lago M."/>
            <person name="Minx P."/>
            <person name="Mollenhauer M.U."/>
            <person name="Montooth K."/>
            <person name="Mount S.M."/>
            <person name="Mu X."/>
            <person name="Myers E."/>
            <person name="Negre B."/>
            <person name="Newfeld S."/>
            <person name="Nielsen R."/>
            <person name="Noor M.A."/>
            <person name="O'Grady P."/>
            <person name="Pachter L."/>
            <person name="Papaceit M."/>
            <person name="Parisi M.J."/>
            <person name="Parisi M."/>
            <person name="Parts L."/>
            <person name="Pedersen J.S."/>
            <person name="Pesole G."/>
            <person name="Phillippy A.M."/>
            <person name="Ponting C.P."/>
            <person name="Pop M."/>
            <person name="Porcelli D."/>
            <person name="Powell J.R."/>
            <person name="Prohaska S."/>
            <person name="Pruitt K."/>
            <person name="Puig M."/>
            <person name="Quesneville H."/>
            <person name="Ram K.R."/>
            <person name="Rand D."/>
            <person name="Rasmussen M.D."/>
            <person name="Reed L.K."/>
            <person name="Reenan R."/>
            <person name="Reily A."/>
            <person name="Remington K.A."/>
            <person name="Rieger T.T."/>
            <person name="Ritchie M.G."/>
            <person name="Robin C."/>
            <person name="Rogers Y.H."/>
            <person name="Rohde C."/>
            <person name="Rozas J."/>
            <person name="Rubenfield M.J."/>
            <person name="Ruiz A."/>
            <person name="Russo S."/>
            <person name="Salzberg S.L."/>
            <person name="Sanchez-Gracia A."/>
            <person name="Saranga D.J."/>
            <person name="Sato H."/>
            <person name="Schaeffer S.W."/>
            <person name="Schatz M.C."/>
            <person name="Schlenke T."/>
            <person name="Schwartz R."/>
            <person name="Segarra C."/>
            <person name="Singh R.S."/>
            <person name="Sirot L."/>
            <person name="Sirota M."/>
            <person name="Sisneros N.B."/>
            <person name="Smith C.D."/>
            <person name="Smith T.F."/>
            <person name="Spieth J."/>
            <person name="Stage D.E."/>
            <person name="Stark A."/>
            <person name="Stephan W."/>
            <person name="Strausberg R.L."/>
            <person name="Strempel S."/>
            <person name="Sturgill D."/>
            <person name="Sutton G."/>
            <person name="Sutton G.G."/>
            <person name="Tao W."/>
            <person name="Teichmann S."/>
            <person name="Tobari Y.N."/>
            <person name="Tomimura Y."/>
            <person name="Tsolas J.M."/>
            <person name="Valente V.L."/>
            <person name="Venter E."/>
            <person name="Venter J.C."/>
            <person name="Vicario S."/>
            <person name="Vieira F.G."/>
            <person name="Vilella A.J."/>
            <person name="Villasante A."/>
            <person name="Walenz B."/>
            <person name="Wang J."/>
            <person name="Wasserman M."/>
            <person name="Watts T."/>
            <person name="Wilson D."/>
            <person name="Wilson R.K."/>
            <person name="Wing R.A."/>
            <person name="Wolfner M.F."/>
            <person name="Wong A."/>
            <person name="Wong G.K."/>
            <person name="Wu C.I."/>
            <person name="Wu G."/>
            <person name="Yamamoto D."/>
            <person name="Yang H.P."/>
            <person name="Yang S.P."/>
            <person name="Yorke J.A."/>
            <person name="Yoshida K."/>
            <person name="Zdobnov E."/>
            <person name="Zhang P."/>
            <person name="Zhang Y."/>
            <person name="Zimin A.V."/>
            <person name="Baldwin J."/>
            <person name="Abdouelleil A."/>
            <person name="Abdulkadir J."/>
            <person name="Abebe A."/>
            <person name="Abera B."/>
            <person name="Abreu J."/>
            <person name="Acer S.C."/>
            <person name="Aftuck L."/>
            <person name="Alexander A."/>
            <person name="An P."/>
            <person name="Anderson E."/>
            <person name="Anderson S."/>
            <person name="Arachi H."/>
            <person name="Azer M."/>
            <person name="Bachantsang P."/>
            <person name="Barry A."/>
            <person name="Bayul T."/>
            <person name="Berlin A."/>
            <person name="Bessette D."/>
            <person name="Bloom T."/>
            <person name="Blye J."/>
            <person name="Boguslavskiy L."/>
            <person name="Bonnet C."/>
            <person name="Boukhgalter B."/>
            <person name="Bourzgui I."/>
            <person name="Brown A."/>
            <person name="Cahill P."/>
            <person name="Channer S."/>
            <person name="Cheshatsang Y."/>
            <person name="Chuda L."/>
            <person name="Citroen M."/>
            <person name="Collymore A."/>
            <person name="Cooke P."/>
            <person name="Costello M."/>
            <person name="D'Aco K."/>
            <person name="Daza R."/>
            <person name="De Haan G."/>
            <person name="DeGray S."/>
            <person name="DeMaso C."/>
            <person name="Dhargay N."/>
            <person name="Dooley K."/>
            <person name="Dooley E."/>
            <person name="Doricent M."/>
            <person name="Dorje P."/>
            <person name="Dorjee K."/>
            <person name="Dupes A."/>
            <person name="Elong R."/>
            <person name="Falk J."/>
            <person name="Farina A."/>
            <person name="Faro S."/>
            <person name="Ferguson D."/>
            <person name="Fisher S."/>
            <person name="Foley C.D."/>
            <person name="Franke A."/>
            <person name="Friedrich D."/>
            <person name="Gadbois L."/>
            <person name="Gearin G."/>
            <person name="Gearin C.R."/>
            <person name="Giannoukos G."/>
            <person name="Goode T."/>
            <person name="Graham J."/>
            <person name="Grandbois E."/>
            <person name="Grewal S."/>
            <person name="Gyaltsen K."/>
            <person name="Hafez N."/>
            <person name="Hagos B."/>
            <person name="Hall J."/>
            <person name="Henson C."/>
            <person name="Hollinger A."/>
            <person name="Honan T."/>
            <person name="Huard M.D."/>
            <person name="Hughes L."/>
            <person name="Hurhula B."/>
            <person name="Husby M.E."/>
            <person name="Kamat A."/>
            <person name="Kanga B."/>
            <person name="Kashin S."/>
            <person name="Khazanovich D."/>
            <person name="Kisner P."/>
            <person name="Lance K."/>
            <person name="Lara M."/>
            <person name="Lee W."/>
            <person name="Lennon N."/>
            <person name="Letendre F."/>
            <person name="LeVine R."/>
            <person name="Lipovsky A."/>
            <person name="Liu X."/>
            <person name="Liu J."/>
            <person name="Liu S."/>
            <person name="Lokyitsang T."/>
            <person name="Lokyitsang Y."/>
            <person name="Lubonja R."/>
            <person name="Lui A."/>
            <person name="MacDonald P."/>
            <person name="Magnisalis V."/>
            <person name="Maru K."/>
            <person name="Matthews C."/>
            <person name="McCusker W."/>
            <person name="McDonough S."/>
            <person name="Mehta T."/>
            <person name="Meldrim J."/>
            <person name="Meneus L."/>
            <person name="Mihai O."/>
            <person name="Mihalev A."/>
            <person name="Mihova T."/>
            <person name="Mittelman R."/>
            <person name="Mlenga V."/>
            <person name="Montmayeur A."/>
            <person name="Mulrain L."/>
            <person name="Navidi A."/>
            <person name="Naylor J."/>
            <person name="Negash T."/>
            <person name="Nguyen T."/>
            <person name="Nguyen N."/>
            <person name="Nicol R."/>
            <person name="Norbu C."/>
            <person name="Norbu N."/>
            <person name="Novod N."/>
            <person name="O'Neill B."/>
            <person name="Osman S."/>
            <person name="Markiewicz E."/>
            <person name="Oyono O.L."/>
            <person name="Patti C."/>
            <person name="Phunkhang P."/>
            <person name="Pierre F."/>
            <person name="Priest M."/>
            <person name="Raghuraman S."/>
            <person name="Rege F."/>
            <person name="Reyes R."/>
            <person name="Rise C."/>
            <person name="Rogov P."/>
            <person name="Ross K."/>
            <person name="Ryan E."/>
            <person name="Settipalli S."/>
            <person name="Shea T."/>
            <person name="Sherpa N."/>
            <person name="Shi L."/>
            <person name="Shih D."/>
            <person name="Sparrow T."/>
            <person name="Spaulding J."/>
            <person name="Stalker J."/>
            <person name="Stange-Thomann N."/>
            <person name="Stavropoulos S."/>
            <person name="Stone C."/>
            <person name="Strader C."/>
            <person name="Tesfaye S."/>
            <person name="Thomson T."/>
            <person name="Thoulutsang Y."/>
            <person name="Thoulutsang D."/>
            <person name="Topham K."/>
            <person name="Topping I."/>
            <person name="Tsamla T."/>
            <person name="Vassiliev H."/>
            <person name="Vo A."/>
            <person name="Wangchuk T."/>
            <person name="Wangdi T."/>
            <person name="Weiand M."/>
            <person name="Wilkinson J."/>
            <person name="Wilson A."/>
            <person name="Yadav S."/>
            <person name="Young G."/>
            <person name="Yu Q."/>
            <person name="Zembek L."/>
            <person name="Zhong D."/>
            <person name="Zimmer A."/>
            <person name="Zwirko Z."/>
            <person name="Jaffe D.B."/>
            <person name="Alvarez P."/>
            <person name="Brockman W."/>
            <person name="Butler J."/>
            <person name="Chin C."/>
            <person name="Gnerre S."/>
            <person name="Grabherr M."/>
            <person name="Kleber M."/>
            <person name="Mauceli E."/>
            <person name="MacCallum I."/>
        </authorList>
    </citation>
    <scope>NUCLEOTIDE SEQUENCE [LARGE SCALE GENOMIC DNA]</scope>
    <source>
        <strain evidence="3">Tai18E2 / Tucson 14021-0261.01</strain>
    </source>
</reference>
<dbReference type="EMBL" id="CM000159">
    <property type="protein sequence ID" value="KRK01701.1"/>
    <property type="molecule type" value="Genomic_DNA"/>
</dbReference>
<gene>
    <name evidence="2" type="primary">Dyak\GE21851</name>
    <name evidence="2" type="synonym">dyak_GLEANR_5579</name>
    <name evidence="2" type="synonym">GE21851</name>
    <name evidence="2" type="ORF">Dyak_GE21851</name>
</gene>
<evidence type="ECO:0000313" key="2">
    <source>
        <dbReference type="EMBL" id="KRK01701.1"/>
    </source>
</evidence>
<proteinExistence type="predicted"/>
<feature type="domain" description="MADF" evidence="1">
    <location>
        <begin position="53"/>
        <end position="91"/>
    </location>
</feature>
<dbReference type="Pfam" id="PF10545">
    <property type="entry name" value="MADF_DNA_bdg"/>
    <property type="match status" value="1"/>
</dbReference>
<name>A0A0R1DXI4_DROYA</name>
<evidence type="ECO:0000313" key="3">
    <source>
        <dbReference type="Proteomes" id="UP000002282"/>
    </source>
</evidence>
<accession>A0A0R1DXI4</accession>
<evidence type="ECO:0000259" key="1">
    <source>
        <dbReference type="Pfam" id="PF10545"/>
    </source>
</evidence>
<dbReference type="InterPro" id="IPR006578">
    <property type="entry name" value="MADF-dom"/>
</dbReference>
<organism evidence="2 3">
    <name type="scientific">Drosophila yakuba</name>
    <name type="common">Fruit fly</name>
    <dbReference type="NCBI Taxonomy" id="7245"/>
    <lineage>
        <taxon>Eukaryota</taxon>
        <taxon>Metazoa</taxon>
        <taxon>Ecdysozoa</taxon>
        <taxon>Arthropoda</taxon>
        <taxon>Hexapoda</taxon>
        <taxon>Insecta</taxon>
        <taxon>Pterygota</taxon>
        <taxon>Neoptera</taxon>
        <taxon>Endopterygota</taxon>
        <taxon>Diptera</taxon>
        <taxon>Brachycera</taxon>
        <taxon>Muscomorpha</taxon>
        <taxon>Ephydroidea</taxon>
        <taxon>Drosophilidae</taxon>
        <taxon>Drosophila</taxon>
        <taxon>Sophophora</taxon>
    </lineage>
</organism>
<sequence length="173" mass="19536">MQRAPVTSFTFSKAFKQYGSNTYWRCKGPPMPLRQKCPRASAQGPAATVGAACQTSPRKCKKRWSQLRHQFNKEVDRVDSRWPWRESLRFLEGLVHRRQRASTPVEDGQEELSAAFAGVSVVPPSSSPEDPTDEIPSASFLDAQKALFSSAGEHIKHTFEKCFDIFDVKFVRS</sequence>
<dbReference type="AlphaFoldDB" id="A0A0R1DXI4"/>